<name>A0ABQ9W2A5_SAGOE</name>
<evidence type="ECO:0000313" key="2">
    <source>
        <dbReference type="EMBL" id="KAK2115600.1"/>
    </source>
</evidence>
<evidence type="ECO:0000256" key="1">
    <source>
        <dbReference type="SAM" id="MobiDB-lite"/>
    </source>
</evidence>
<feature type="region of interest" description="Disordered" evidence="1">
    <location>
        <begin position="1"/>
        <end position="66"/>
    </location>
</feature>
<feature type="compositionally biased region" description="Low complexity" evidence="1">
    <location>
        <begin position="8"/>
        <end position="32"/>
    </location>
</feature>
<comment type="caution">
    <text evidence="2">The sequence shown here is derived from an EMBL/GenBank/DDBJ whole genome shotgun (WGS) entry which is preliminary data.</text>
</comment>
<reference evidence="2 3" key="1">
    <citation type="submission" date="2023-05" db="EMBL/GenBank/DDBJ databases">
        <title>B98-5 Cell Line De Novo Hybrid Assembly: An Optical Mapping Approach.</title>
        <authorList>
            <person name="Kananen K."/>
            <person name="Auerbach J.A."/>
            <person name="Kautto E."/>
            <person name="Blachly J.S."/>
        </authorList>
    </citation>
    <scope>NUCLEOTIDE SEQUENCE [LARGE SCALE GENOMIC DNA]</scope>
    <source>
        <strain evidence="2">B95-8</strain>
        <tissue evidence="2">Cell line</tissue>
    </source>
</reference>
<keyword evidence="3" id="KW-1185">Reference proteome</keyword>
<gene>
    <name evidence="2" type="primary">STIM2_3</name>
    <name evidence="2" type="ORF">P7K49_006226</name>
</gene>
<feature type="non-terminal residue" evidence="2">
    <location>
        <position position="91"/>
    </location>
</feature>
<protein>
    <submittedName>
        <fullName evidence="2">Stromal interaction molecule 2</fullName>
    </submittedName>
</protein>
<evidence type="ECO:0000313" key="3">
    <source>
        <dbReference type="Proteomes" id="UP001266305"/>
    </source>
</evidence>
<sequence>TMAKPPGSLARSSSLCRSRRSIIVPSSPQPQRAQLPPHAPNPSQSRHPHHPQHTPHSLASPDPDILSVSSCPALYRNEEEEEAIYFSAEKQ</sequence>
<proteinExistence type="predicted"/>
<dbReference type="Proteomes" id="UP001266305">
    <property type="component" value="Unassembled WGS sequence"/>
</dbReference>
<dbReference type="EMBL" id="JASSZA010000003">
    <property type="protein sequence ID" value="KAK2115600.1"/>
    <property type="molecule type" value="Genomic_DNA"/>
</dbReference>
<organism evidence="2 3">
    <name type="scientific">Saguinus oedipus</name>
    <name type="common">Cotton-top tamarin</name>
    <name type="synonym">Oedipomidas oedipus</name>
    <dbReference type="NCBI Taxonomy" id="9490"/>
    <lineage>
        <taxon>Eukaryota</taxon>
        <taxon>Metazoa</taxon>
        <taxon>Chordata</taxon>
        <taxon>Craniata</taxon>
        <taxon>Vertebrata</taxon>
        <taxon>Euteleostomi</taxon>
        <taxon>Mammalia</taxon>
        <taxon>Eutheria</taxon>
        <taxon>Euarchontoglires</taxon>
        <taxon>Primates</taxon>
        <taxon>Haplorrhini</taxon>
        <taxon>Platyrrhini</taxon>
        <taxon>Cebidae</taxon>
        <taxon>Callitrichinae</taxon>
        <taxon>Saguinus</taxon>
    </lineage>
</organism>
<accession>A0ABQ9W2A5</accession>
<feature type="non-terminal residue" evidence="2">
    <location>
        <position position="1"/>
    </location>
</feature>